<evidence type="ECO:0000313" key="10">
    <source>
        <dbReference type="EMBL" id="KEZ76301.1"/>
    </source>
</evidence>
<dbReference type="GO" id="GO:0008750">
    <property type="term" value="F:proton-translocating NAD(P)+ transhydrogenase activity"/>
    <property type="evidence" value="ECO:0007669"/>
    <property type="project" value="UniProtKB-EC"/>
</dbReference>
<feature type="domain" description="Alanine dehydrogenase/pyridine nucleotide transhydrogenase N-terminal" evidence="9">
    <location>
        <begin position="12"/>
        <end position="145"/>
    </location>
</feature>
<dbReference type="GO" id="GO:0050661">
    <property type="term" value="F:NADP binding"/>
    <property type="evidence" value="ECO:0007669"/>
    <property type="project" value="TreeGrafter"/>
</dbReference>
<evidence type="ECO:0000256" key="1">
    <source>
        <dbReference type="ARBA" id="ARBA00003943"/>
    </source>
</evidence>
<protein>
    <recommendedName>
        <fullName evidence="2">proton-translocating NAD(P)(+) transhydrogenase</fullName>
        <ecNumber evidence="2">7.1.1.1</ecNumber>
    </recommendedName>
</protein>
<comment type="catalytic activity">
    <reaction evidence="7">
        <text>NAD(+) + NADPH + H(+)(in) = NADH + NADP(+) + H(+)(out)</text>
        <dbReference type="Rhea" id="RHEA:47992"/>
        <dbReference type="ChEBI" id="CHEBI:15378"/>
        <dbReference type="ChEBI" id="CHEBI:57540"/>
        <dbReference type="ChEBI" id="CHEBI:57783"/>
        <dbReference type="ChEBI" id="CHEBI:57945"/>
        <dbReference type="ChEBI" id="CHEBI:58349"/>
        <dbReference type="EC" id="7.1.1.1"/>
    </reaction>
</comment>
<keyword evidence="4" id="KW-0521">NADP</keyword>
<gene>
    <name evidence="10" type="ORF">C41B8_15530</name>
</gene>
<dbReference type="Pfam" id="PF05222">
    <property type="entry name" value="AlaDh_PNT_N"/>
    <property type="match status" value="1"/>
</dbReference>
<keyword evidence="11" id="KW-1185">Reference proteome</keyword>
<dbReference type="SMART" id="SM01002">
    <property type="entry name" value="AlaDh_PNT_C"/>
    <property type="match status" value="1"/>
</dbReference>
<dbReference type="InterPro" id="IPR007886">
    <property type="entry name" value="AlaDH/PNT_N"/>
</dbReference>
<dbReference type="PANTHER" id="PTHR10160:SF19">
    <property type="entry name" value="PROTON-TRANSLOCATING NAD(P)(+) TRANSHYDROGENASE"/>
    <property type="match status" value="1"/>
</dbReference>
<evidence type="ECO:0000256" key="6">
    <source>
        <dbReference type="ARBA" id="ARBA00023027"/>
    </source>
</evidence>
<dbReference type="GO" id="GO:0006740">
    <property type="term" value="P:NADPH regeneration"/>
    <property type="evidence" value="ECO:0007669"/>
    <property type="project" value="TreeGrafter"/>
</dbReference>
<name>A0A084IHW7_SALHC</name>
<dbReference type="SUPFAM" id="SSF52283">
    <property type="entry name" value="Formate/glycerate dehydrogenase catalytic domain-like"/>
    <property type="match status" value="1"/>
</dbReference>
<evidence type="ECO:0000259" key="8">
    <source>
        <dbReference type="SMART" id="SM01002"/>
    </source>
</evidence>
<dbReference type="InterPro" id="IPR036291">
    <property type="entry name" value="NAD(P)-bd_dom_sf"/>
</dbReference>
<dbReference type="Gene3D" id="3.40.50.720">
    <property type="entry name" value="NAD(P)-binding Rossmann-like Domain"/>
    <property type="match status" value="2"/>
</dbReference>
<evidence type="ECO:0000256" key="4">
    <source>
        <dbReference type="ARBA" id="ARBA00022857"/>
    </source>
</evidence>
<evidence type="ECO:0000313" key="11">
    <source>
        <dbReference type="Proteomes" id="UP000028302"/>
    </source>
</evidence>
<dbReference type="PANTHER" id="PTHR10160">
    <property type="entry name" value="NAD(P) TRANSHYDROGENASE"/>
    <property type="match status" value="1"/>
</dbReference>
<evidence type="ECO:0000259" key="9">
    <source>
        <dbReference type="SMART" id="SM01003"/>
    </source>
</evidence>
<dbReference type="eggNOG" id="COG3288">
    <property type="taxonomic scope" value="Bacteria"/>
</dbReference>
<proteinExistence type="predicted"/>
<dbReference type="SMART" id="SM01003">
    <property type="entry name" value="AlaDh_PNT_N"/>
    <property type="match status" value="1"/>
</dbReference>
<accession>A0A084IHW7</accession>
<keyword evidence="6" id="KW-0520">NAD</keyword>
<dbReference type="CDD" id="cd05304">
    <property type="entry name" value="Rubrum_tdh"/>
    <property type="match status" value="1"/>
</dbReference>
<dbReference type="Pfam" id="PF01262">
    <property type="entry name" value="AlaDh_PNT_C"/>
    <property type="match status" value="1"/>
</dbReference>
<evidence type="ECO:0000256" key="7">
    <source>
        <dbReference type="ARBA" id="ARBA00048202"/>
    </source>
</evidence>
<reference evidence="10 11" key="1">
    <citation type="submission" date="2013-03" db="EMBL/GenBank/DDBJ databases">
        <title>Salinisphaera hydrothermalis C41B8 Genome Sequencing.</title>
        <authorList>
            <person name="Li C."/>
            <person name="Lai Q."/>
            <person name="Shao Z."/>
        </authorList>
    </citation>
    <scope>NUCLEOTIDE SEQUENCE [LARGE SCALE GENOMIC DNA]</scope>
    <source>
        <strain evidence="10 11">C41B8</strain>
    </source>
</reference>
<evidence type="ECO:0000256" key="3">
    <source>
        <dbReference type="ARBA" id="ARBA00022741"/>
    </source>
</evidence>
<dbReference type="AlphaFoldDB" id="A0A084IHW7"/>
<dbReference type="InterPro" id="IPR007698">
    <property type="entry name" value="AlaDH/PNT_NAD(H)-bd"/>
</dbReference>
<feature type="domain" description="Alanine dehydrogenase/pyridine nucleotide transhydrogenase NAD(H)-binding" evidence="8">
    <location>
        <begin position="154"/>
        <end position="316"/>
    </location>
</feature>
<organism evidence="10 11">
    <name type="scientific">Salinisphaera hydrothermalis (strain C41B8)</name>
    <dbReference type="NCBI Taxonomy" id="1304275"/>
    <lineage>
        <taxon>Bacteria</taxon>
        <taxon>Pseudomonadati</taxon>
        <taxon>Pseudomonadota</taxon>
        <taxon>Gammaproteobacteria</taxon>
        <taxon>Salinisphaerales</taxon>
        <taxon>Salinisphaeraceae</taxon>
        <taxon>Salinisphaera</taxon>
    </lineage>
</organism>
<keyword evidence="5" id="KW-1278">Translocase</keyword>
<dbReference type="Proteomes" id="UP000028302">
    <property type="component" value="Unassembled WGS sequence"/>
</dbReference>
<comment type="function">
    <text evidence="1">The transhydrogenation between NADH and NADP is coupled to respiration and ATP hydrolysis and functions as a proton pump across the membrane.</text>
</comment>
<keyword evidence="3" id="KW-0547">Nucleotide-binding</keyword>
<dbReference type="EMBL" id="APNK01000033">
    <property type="protein sequence ID" value="KEZ76301.1"/>
    <property type="molecule type" value="Genomic_DNA"/>
</dbReference>
<dbReference type="STRING" id="1304275.C41B8_15530"/>
<dbReference type="PATRIC" id="fig|1304275.5.peg.3176"/>
<dbReference type="GO" id="GO:0005886">
    <property type="term" value="C:plasma membrane"/>
    <property type="evidence" value="ECO:0007669"/>
    <property type="project" value="TreeGrafter"/>
</dbReference>
<sequence length="379" mass="39311">MSQTGHVMIRIAVLKERESGERRVAMVPAVIERLTRIECAVTIEAGAGAAMGIADDAFVGATMVDDVATLVADADIVLAVQPPNPETLAAMREGALLVCFTQTADMPAMSDRLAARQITCLAMERVPRISRAQAIDALSSQAALAGYYAPLLGATHLGRILPRMTTAAGSLRPAAVLVMGLGVAGLQAIATARRLGAVVEGYDVRPETRDEAASLGARFVETGVDARGEGGYARELTPEEKQTVAAAVTRHLQAADLVITTAAVPGRPAPELISAEQAAGMKAGAVIVDLAADSGGNCALSQPGETVHSGGITVIAPLNVPSRLAEHASELYARNILNLLELLIVDGELAPDWNDEVLAAMRLGPVDEPAGQRDNTAIA</sequence>
<comment type="caution">
    <text evidence="10">The sequence shown here is derived from an EMBL/GenBank/DDBJ whole genome shotgun (WGS) entry which is preliminary data.</text>
</comment>
<dbReference type="EC" id="7.1.1.1" evidence="2"/>
<dbReference type="SUPFAM" id="SSF51735">
    <property type="entry name" value="NAD(P)-binding Rossmann-fold domains"/>
    <property type="match status" value="1"/>
</dbReference>
<evidence type="ECO:0000256" key="2">
    <source>
        <dbReference type="ARBA" id="ARBA00012943"/>
    </source>
</evidence>
<evidence type="ECO:0000256" key="5">
    <source>
        <dbReference type="ARBA" id="ARBA00022967"/>
    </source>
</evidence>